<gene>
    <name evidence="1" type="ORF">ABVT43_14760</name>
</gene>
<proteinExistence type="predicted"/>
<dbReference type="EMBL" id="JBEVCJ010000021">
    <property type="protein sequence ID" value="MET1256399.1"/>
    <property type="molecule type" value="Genomic_DNA"/>
</dbReference>
<comment type="caution">
    <text evidence="1">The sequence shown here is derived from an EMBL/GenBank/DDBJ whole genome shotgun (WGS) entry which is preliminary data.</text>
</comment>
<accession>A0ABV2BWY4</accession>
<evidence type="ECO:0000313" key="1">
    <source>
        <dbReference type="EMBL" id="MET1256399.1"/>
    </source>
</evidence>
<dbReference type="Proteomes" id="UP001548189">
    <property type="component" value="Unassembled WGS sequence"/>
</dbReference>
<protein>
    <submittedName>
        <fullName evidence="1">Ribonucleotide reductase subunit alpha</fullName>
    </submittedName>
</protein>
<keyword evidence="2" id="KW-1185">Reference proteome</keyword>
<organism evidence="1 2">
    <name type="scientific">Aliikangiella maris</name>
    <dbReference type="NCBI Taxonomy" id="3162458"/>
    <lineage>
        <taxon>Bacteria</taxon>
        <taxon>Pseudomonadati</taxon>
        <taxon>Pseudomonadota</taxon>
        <taxon>Gammaproteobacteria</taxon>
        <taxon>Oceanospirillales</taxon>
        <taxon>Pleioneaceae</taxon>
        <taxon>Aliikangiella</taxon>
    </lineage>
</organism>
<name>A0ABV2BWY4_9GAMM</name>
<reference evidence="1 2" key="1">
    <citation type="submission" date="2024-06" db="EMBL/GenBank/DDBJ databases">
        <authorList>
            <person name="Li F."/>
        </authorList>
    </citation>
    <scope>NUCLEOTIDE SEQUENCE [LARGE SCALE GENOMIC DNA]</scope>
    <source>
        <strain evidence="1 2">GXAS 311</strain>
    </source>
</reference>
<sequence length="132" mass="15205">MKKMFNDLLQMTYEQDQPQRLMMLFAKAEVAEPEKNNDDQQGTITPVMCVDKLPEELTTFSSLVDEADSIEKDWNFVFIASLSGEQGLTPSSEDTEPFLNQMINDVQTGMNIHRYVIFDREENPIELEANLH</sequence>
<evidence type="ECO:0000313" key="2">
    <source>
        <dbReference type="Proteomes" id="UP001548189"/>
    </source>
</evidence>
<dbReference type="RefSeq" id="WP_353896985.1">
    <property type="nucleotide sequence ID" value="NZ_JBEVCJ010000021.1"/>
</dbReference>